<dbReference type="RefSeq" id="XP_020644758.2">
    <property type="nucleotide sequence ID" value="XM_020789099.2"/>
</dbReference>
<evidence type="ECO:0000256" key="6">
    <source>
        <dbReference type="ARBA" id="ARBA00023136"/>
    </source>
</evidence>
<evidence type="ECO:0000313" key="9">
    <source>
        <dbReference type="RefSeq" id="XP_020644758.2"/>
    </source>
</evidence>
<dbReference type="GO" id="GO:0016020">
    <property type="term" value="C:membrane"/>
    <property type="evidence" value="ECO:0007669"/>
    <property type="project" value="UniProtKB-SubCell"/>
</dbReference>
<proteinExistence type="inferred from homology"/>
<dbReference type="GO" id="GO:0042246">
    <property type="term" value="P:tissue regeneration"/>
    <property type="evidence" value="ECO:0007669"/>
    <property type="project" value="InterPro"/>
</dbReference>
<dbReference type="Pfam" id="PF04923">
    <property type="entry name" value="Ninjurin"/>
    <property type="match status" value="1"/>
</dbReference>
<dbReference type="Proteomes" id="UP001652642">
    <property type="component" value="Chromosome 5"/>
</dbReference>
<reference evidence="9" key="1">
    <citation type="submission" date="2025-08" db="UniProtKB">
        <authorList>
            <consortium name="RefSeq"/>
        </authorList>
    </citation>
    <scope>IDENTIFICATION</scope>
</reference>
<organism evidence="8 9">
    <name type="scientific">Pogona vitticeps</name>
    <name type="common">central bearded dragon</name>
    <dbReference type="NCBI Taxonomy" id="103695"/>
    <lineage>
        <taxon>Eukaryota</taxon>
        <taxon>Metazoa</taxon>
        <taxon>Chordata</taxon>
        <taxon>Craniata</taxon>
        <taxon>Vertebrata</taxon>
        <taxon>Euteleostomi</taxon>
        <taxon>Lepidosauria</taxon>
        <taxon>Squamata</taxon>
        <taxon>Bifurcata</taxon>
        <taxon>Unidentata</taxon>
        <taxon>Episquamata</taxon>
        <taxon>Toxicofera</taxon>
        <taxon>Iguania</taxon>
        <taxon>Acrodonta</taxon>
        <taxon>Agamidae</taxon>
        <taxon>Amphibolurinae</taxon>
        <taxon>Pogona</taxon>
    </lineage>
</organism>
<dbReference type="KEGG" id="pvt:110076702"/>
<comment type="subcellular location">
    <subcellularLocation>
        <location evidence="1">Membrane</location>
        <topology evidence="1">Multi-pass membrane protein</topology>
    </subcellularLocation>
</comment>
<comment type="similarity">
    <text evidence="2">Belongs to the ninjurin family.</text>
</comment>
<feature type="transmembrane region" description="Helical" evidence="7">
    <location>
        <begin position="61"/>
        <end position="87"/>
    </location>
</feature>
<evidence type="ECO:0000256" key="1">
    <source>
        <dbReference type="ARBA" id="ARBA00004141"/>
    </source>
</evidence>
<protein>
    <submittedName>
        <fullName evidence="9">Ninjurin-2</fullName>
    </submittedName>
</protein>
<dbReference type="AlphaFoldDB" id="A0A6J0TB77"/>
<feature type="transmembrane region" description="Helical" evidence="7">
    <location>
        <begin position="108"/>
        <end position="128"/>
    </location>
</feature>
<accession>A0A6J0TB77</accession>
<evidence type="ECO:0000313" key="8">
    <source>
        <dbReference type="Proteomes" id="UP001652642"/>
    </source>
</evidence>
<keyword evidence="3 7" id="KW-0812">Transmembrane</keyword>
<keyword evidence="5 7" id="KW-1133">Transmembrane helix</keyword>
<dbReference type="CTD" id="4815"/>
<keyword evidence="4" id="KW-0130">Cell adhesion</keyword>
<name>A0A6J0TB77_9SAUR</name>
<dbReference type="PANTHER" id="PTHR12316">
    <property type="entry name" value="NINJURIN-RELATED"/>
    <property type="match status" value="1"/>
</dbReference>
<dbReference type="GeneID" id="110076702"/>
<keyword evidence="6 7" id="KW-0472">Membrane</keyword>
<evidence type="ECO:0000256" key="7">
    <source>
        <dbReference type="SAM" id="Phobius"/>
    </source>
</evidence>
<sequence>MGSEAEMINLHPSNPGSRTESIININHYATKKSVAESMLDVALFMANAAQLKAVLEQGPSFQYYAALTALITISLFFQTAIGILLIIMARLNLNDVAKQQRLDLLNNIATILVFVTVIVNIFITAFGVQKTGLYPSPYGRRLY</sequence>
<gene>
    <name evidence="9" type="primary">NINJ2</name>
</gene>
<dbReference type="InterPro" id="IPR007007">
    <property type="entry name" value="Ninjurin"/>
</dbReference>
<evidence type="ECO:0000256" key="3">
    <source>
        <dbReference type="ARBA" id="ARBA00022692"/>
    </source>
</evidence>
<dbReference type="GO" id="GO:0007155">
    <property type="term" value="P:cell adhesion"/>
    <property type="evidence" value="ECO:0007669"/>
    <property type="project" value="UniProtKB-KW"/>
</dbReference>
<evidence type="ECO:0000256" key="5">
    <source>
        <dbReference type="ARBA" id="ARBA00022989"/>
    </source>
</evidence>
<keyword evidence="8" id="KW-1185">Reference proteome</keyword>
<evidence type="ECO:0000256" key="4">
    <source>
        <dbReference type="ARBA" id="ARBA00022889"/>
    </source>
</evidence>
<dbReference type="OrthoDB" id="6114058at2759"/>
<evidence type="ECO:0000256" key="2">
    <source>
        <dbReference type="ARBA" id="ARBA00008141"/>
    </source>
</evidence>
<dbReference type="PANTHER" id="PTHR12316:SF24">
    <property type="entry name" value="NINJURIN-2"/>
    <property type="match status" value="1"/>
</dbReference>